<dbReference type="AlphaFoldDB" id="A0A317CIW8"/>
<name>A0A317CIW8_9GAMM</name>
<comment type="caution">
    <text evidence="1">The sequence shown here is derived from an EMBL/GenBank/DDBJ whole genome shotgun (WGS) entry which is preliminary data.</text>
</comment>
<reference evidence="1 2" key="1">
    <citation type="submission" date="2018-05" db="EMBL/GenBank/DDBJ databases">
        <title>Leucothrix arctica sp. nov., isolated from Arctic seawater.</title>
        <authorList>
            <person name="Choi A."/>
            <person name="Baek K."/>
        </authorList>
    </citation>
    <scope>NUCLEOTIDE SEQUENCE [LARGE SCALE GENOMIC DNA]</scope>
    <source>
        <strain evidence="1 2">JCM 18388</strain>
    </source>
</reference>
<evidence type="ECO:0000313" key="1">
    <source>
        <dbReference type="EMBL" id="PWQ98217.1"/>
    </source>
</evidence>
<dbReference type="Pfam" id="PF03692">
    <property type="entry name" value="CxxCxxCC"/>
    <property type="match status" value="1"/>
</dbReference>
<dbReference type="InterPro" id="IPR005358">
    <property type="entry name" value="Puta_zinc/iron-chelating_dom"/>
</dbReference>
<dbReference type="EMBL" id="QGKM01000017">
    <property type="protein sequence ID" value="PWQ98217.1"/>
    <property type="molecule type" value="Genomic_DNA"/>
</dbReference>
<organism evidence="1 2">
    <name type="scientific">Leucothrix pacifica</name>
    <dbReference type="NCBI Taxonomy" id="1247513"/>
    <lineage>
        <taxon>Bacteria</taxon>
        <taxon>Pseudomonadati</taxon>
        <taxon>Pseudomonadota</taxon>
        <taxon>Gammaproteobacteria</taxon>
        <taxon>Thiotrichales</taxon>
        <taxon>Thiotrichaceae</taxon>
        <taxon>Leucothrix</taxon>
    </lineage>
</organism>
<sequence length="123" mass="14408">MKECNSCGKCCIKYSNGQLSASQDEIEYWEVFRPEIAEYVNNGKIWTDPKTREPIELCPWLTKQPDSHVYTCDIYFDRPDDCRYYPVTIAEMIKDECEMLQQHDIDNPGIAQEALDRIMADSR</sequence>
<dbReference type="Proteomes" id="UP000245539">
    <property type="component" value="Unassembled WGS sequence"/>
</dbReference>
<protein>
    <submittedName>
        <fullName evidence="1">Zinc/iron-chelating domain-containing protein</fullName>
    </submittedName>
</protein>
<gene>
    <name evidence="1" type="ORF">DKW60_08290</name>
</gene>
<evidence type="ECO:0000313" key="2">
    <source>
        <dbReference type="Proteomes" id="UP000245539"/>
    </source>
</evidence>
<keyword evidence="2" id="KW-1185">Reference proteome</keyword>
<accession>A0A317CIW8</accession>
<dbReference type="OrthoDB" id="5703293at2"/>
<proteinExistence type="predicted"/>
<dbReference type="RefSeq" id="WP_109837189.1">
    <property type="nucleotide sequence ID" value="NZ_QGKM01000017.1"/>
</dbReference>